<protein>
    <submittedName>
        <fullName evidence="7">Substrate-binding domain-containing protein</fullName>
    </submittedName>
</protein>
<dbReference type="PANTHER" id="PTHR46847">
    <property type="entry name" value="D-ALLOSE-BINDING PERIPLASMIC PROTEIN-RELATED"/>
    <property type="match status" value="1"/>
</dbReference>
<keyword evidence="8" id="KW-1185">Reference proteome</keyword>
<evidence type="ECO:0000256" key="4">
    <source>
        <dbReference type="SAM" id="MobiDB-lite"/>
    </source>
</evidence>
<dbReference type="InterPro" id="IPR028082">
    <property type="entry name" value="Peripla_BP_I"/>
</dbReference>
<evidence type="ECO:0000313" key="8">
    <source>
        <dbReference type="Proteomes" id="UP001597351"/>
    </source>
</evidence>
<gene>
    <name evidence="7" type="ORF">ACFSDE_10500</name>
</gene>
<sequence>MRSRTLKGAVVASAAALALLTSCSTDSSLDDPDAAGDPGGGESSSSEEWFVQADFDEQMEQMDATFEGDESEPWLQYIDGDMTDTSEFADDAGGKKVCFANASISNPWRQTGWITMNQQLEVLQESGVVSEMETRDAQDDDNTQIDDIDYFISEGNCDAFIISPNSTAALTPAVERACETGKPVVVFDRGVETDCATTFIHPIGGYAWGIATANFLSENLSEGDKVVALRILPGVDVLETRWAAAEKIFEENGIEAVDYFTGADPAEIKKIITDELAGGEVQGVWMDAGDGAVAAIEAFEDAGVDYPVMTGEDEMSFLRKWEDTGLNGLAPVYSNFQWRTPLLAVEKIFAGEEVPAEWVLPQVPITEGERADYLAANEGMPDGHYAKFGGEDLPGYPEVWQDRVIP</sequence>
<dbReference type="Gene3D" id="3.40.50.2300">
    <property type="match status" value="2"/>
</dbReference>
<feature type="domain" description="Periplasmic binding protein" evidence="6">
    <location>
        <begin position="99"/>
        <end position="313"/>
    </location>
</feature>
<feature type="signal peptide" evidence="5">
    <location>
        <begin position="1"/>
        <end position="27"/>
    </location>
</feature>
<proteinExistence type="inferred from homology"/>
<dbReference type="EMBL" id="JBHUGD010000003">
    <property type="protein sequence ID" value="MFD1947221.1"/>
    <property type="molecule type" value="Genomic_DNA"/>
</dbReference>
<comment type="subcellular location">
    <subcellularLocation>
        <location evidence="1">Cell envelope</location>
    </subcellularLocation>
</comment>
<dbReference type="InterPro" id="IPR025997">
    <property type="entry name" value="SBP_2_dom"/>
</dbReference>
<evidence type="ECO:0000256" key="5">
    <source>
        <dbReference type="SAM" id="SignalP"/>
    </source>
</evidence>
<evidence type="ECO:0000256" key="1">
    <source>
        <dbReference type="ARBA" id="ARBA00004196"/>
    </source>
</evidence>
<dbReference type="Pfam" id="PF13407">
    <property type="entry name" value="Peripla_BP_4"/>
    <property type="match status" value="1"/>
</dbReference>
<dbReference type="SUPFAM" id="SSF53822">
    <property type="entry name" value="Periplasmic binding protein-like I"/>
    <property type="match status" value="1"/>
</dbReference>
<evidence type="ECO:0000256" key="2">
    <source>
        <dbReference type="ARBA" id="ARBA00007639"/>
    </source>
</evidence>
<reference evidence="8" key="1">
    <citation type="journal article" date="2019" name="Int. J. Syst. Evol. Microbiol.">
        <title>The Global Catalogue of Microorganisms (GCM) 10K type strain sequencing project: providing services to taxonomists for standard genome sequencing and annotation.</title>
        <authorList>
            <consortium name="The Broad Institute Genomics Platform"/>
            <consortium name="The Broad Institute Genome Sequencing Center for Infectious Disease"/>
            <person name="Wu L."/>
            <person name="Ma J."/>
        </authorList>
    </citation>
    <scope>NUCLEOTIDE SEQUENCE [LARGE SCALE GENOMIC DNA]</scope>
    <source>
        <strain evidence="8">CGMCC 1.12477</strain>
    </source>
</reference>
<accession>A0ABW4TNK5</accession>
<evidence type="ECO:0000259" key="6">
    <source>
        <dbReference type="Pfam" id="PF13407"/>
    </source>
</evidence>
<keyword evidence="3 5" id="KW-0732">Signal</keyword>
<comment type="caution">
    <text evidence="7">The sequence shown here is derived from an EMBL/GenBank/DDBJ whole genome shotgun (WGS) entry which is preliminary data.</text>
</comment>
<organism evidence="7 8">
    <name type="scientific">Nocardioides aestuarii</name>
    <dbReference type="NCBI Taxonomy" id="252231"/>
    <lineage>
        <taxon>Bacteria</taxon>
        <taxon>Bacillati</taxon>
        <taxon>Actinomycetota</taxon>
        <taxon>Actinomycetes</taxon>
        <taxon>Propionibacteriales</taxon>
        <taxon>Nocardioidaceae</taxon>
        <taxon>Nocardioides</taxon>
    </lineage>
</organism>
<dbReference type="RefSeq" id="WP_343918106.1">
    <property type="nucleotide sequence ID" value="NZ_BAAAJT010000002.1"/>
</dbReference>
<feature type="region of interest" description="Disordered" evidence="4">
    <location>
        <begin position="25"/>
        <end position="46"/>
    </location>
</feature>
<dbReference type="Proteomes" id="UP001597351">
    <property type="component" value="Unassembled WGS sequence"/>
</dbReference>
<evidence type="ECO:0000313" key="7">
    <source>
        <dbReference type="EMBL" id="MFD1947221.1"/>
    </source>
</evidence>
<comment type="similarity">
    <text evidence="2">Belongs to the bacterial solute-binding protein 2 family.</text>
</comment>
<dbReference type="PROSITE" id="PS51257">
    <property type="entry name" value="PROKAR_LIPOPROTEIN"/>
    <property type="match status" value="1"/>
</dbReference>
<name>A0ABW4TNK5_9ACTN</name>
<dbReference type="PANTHER" id="PTHR46847:SF1">
    <property type="entry name" value="D-ALLOSE-BINDING PERIPLASMIC PROTEIN-RELATED"/>
    <property type="match status" value="1"/>
</dbReference>
<feature type="chain" id="PRO_5047462791" evidence="5">
    <location>
        <begin position="28"/>
        <end position="406"/>
    </location>
</feature>
<evidence type="ECO:0000256" key="3">
    <source>
        <dbReference type="ARBA" id="ARBA00022729"/>
    </source>
</evidence>